<sequence length="74" mass="8118">MAAVRVTNAAASSAHPTFCTYLRRNAARGTPCGRPVSSFELAPMHPWCVLDHVPYAASVLLLLRMDVCVEMSIW</sequence>
<dbReference type="EnsemblPlants" id="ONIVA04G06050.1">
    <property type="protein sequence ID" value="ONIVA04G06050.1"/>
    <property type="gene ID" value="ONIVA04G06050"/>
</dbReference>
<accession>A0A0E0GZ43</accession>
<keyword evidence="2" id="KW-1185">Reference proteome</keyword>
<dbReference type="Gramene" id="ONIVA04G06050.1">
    <property type="protein sequence ID" value="ONIVA04G06050.1"/>
    <property type="gene ID" value="ONIVA04G06050"/>
</dbReference>
<dbReference type="HOGENOM" id="CLU_2692006_0_0_1"/>
<dbReference type="AlphaFoldDB" id="A0A0E0GZ43"/>
<protein>
    <submittedName>
        <fullName evidence="1">Uncharacterized protein</fullName>
    </submittedName>
</protein>
<name>A0A0E0GZ43_ORYNI</name>
<evidence type="ECO:0000313" key="1">
    <source>
        <dbReference type="EnsemblPlants" id="ONIVA04G06050.1"/>
    </source>
</evidence>
<proteinExistence type="predicted"/>
<reference evidence="1" key="2">
    <citation type="submission" date="2018-04" db="EMBL/GenBank/DDBJ databases">
        <title>OnivRS2 (Oryza nivara Reference Sequence Version 2).</title>
        <authorList>
            <person name="Zhang J."/>
            <person name="Kudrna D."/>
            <person name="Lee S."/>
            <person name="Talag J."/>
            <person name="Rajasekar S."/>
            <person name="Welchert J."/>
            <person name="Hsing Y.-I."/>
            <person name="Wing R.A."/>
        </authorList>
    </citation>
    <scope>NUCLEOTIDE SEQUENCE [LARGE SCALE GENOMIC DNA]</scope>
    <source>
        <strain evidence="1">SL10</strain>
    </source>
</reference>
<evidence type="ECO:0000313" key="2">
    <source>
        <dbReference type="Proteomes" id="UP000006591"/>
    </source>
</evidence>
<organism evidence="1">
    <name type="scientific">Oryza nivara</name>
    <name type="common">Indian wild rice</name>
    <name type="synonym">Oryza sativa f. spontanea</name>
    <dbReference type="NCBI Taxonomy" id="4536"/>
    <lineage>
        <taxon>Eukaryota</taxon>
        <taxon>Viridiplantae</taxon>
        <taxon>Streptophyta</taxon>
        <taxon>Embryophyta</taxon>
        <taxon>Tracheophyta</taxon>
        <taxon>Spermatophyta</taxon>
        <taxon>Magnoliopsida</taxon>
        <taxon>Liliopsida</taxon>
        <taxon>Poales</taxon>
        <taxon>Poaceae</taxon>
        <taxon>BOP clade</taxon>
        <taxon>Oryzoideae</taxon>
        <taxon>Oryzeae</taxon>
        <taxon>Oryzinae</taxon>
        <taxon>Oryza</taxon>
    </lineage>
</organism>
<reference evidence="1" key="1">
    <citation type="submission" date="2015-04" db="UniProtKB">
        <authorList>
            <consortium name="EnsemblPlants"/>
        </authorList>
    </citation>
    <scope>IDENTIFICATION</scope>
    <source>
        <strain evidence="1">SL10</strain>
    </source>
</reference>
<dbReference type="Proteomes" id="UP000006591">
    <property type="component" value="Chromosome 4"/>
</dbReference>